<dbReference type="PROSITE" id="PS51007">
    <property type="entry name" value="CYTC"/>
    <property type="match status" value="1"/>
</dbReference>
<gene>
    <name evidence="6" type="ORF">AMOR_22310</name>
</gene>
<evidence type="ECO:0000256" key="1">
    <source>
        <dbReference type="ARBA" id="ARBA00022723"/>
    </source>
</evidence>
<dbReference type="Proteomes" id="UP001162891">
    <property type="component" value="Chromosome"/>
</dbReference>
<reference evidence="7" key="1">
    <citation type="journal article" date="2022" name="Int. J. Syst. Evol. Microbiol.">
        <title>Anaeromyxobacter oryzae sp. nov., Anaeromyxobacter diazotrophicus sp. nov. and Anaeromyxobacter paludicola sp. nov., isolated from paddy soils.</title>
        <authorList>
            <person name="Itoh H."/>
            <person name="Xu Z."/>
            <person name="Mise K."/>
            <person name="Masuda Y."/>
            <person name="Ushijima N."/>
            <person name="Hayakawa C."/>
            <person name="Shiratori Y."/>
            <person name="Senoo K."/>
        </authorList>
    </citation>
    <scope>NUCLEOTIDE SEQUENCE [LARGE SCALE GENOMIC DNA]</scope>
    <source>
        <strain evidence="7">Red232</strain>
    </source>
</reference>
<feature type="region of interest" description="Disordered" evidence="4">
    <location>
        <begin position="50"/>
        <end position="84"/>
    </location>
</feature>
<protein>
    <recommendedName>
        <fullName evidence="5">Cytochrome c domain-containing protein</fullName>
    </recommendedName>
</protein>
<proteinExistence type="predicted"/>
<keyword evidence="7" id="KW-1185">Reference proteome</keyword>
<evidence type="ECO:0000256" key="4">
    <source>
        <dbReference type="SAM" id="MobiDB-lite"/>
    </source>
</evidence>
<evidence type="ECO:0000313" key="6">
    <source>
        <dbReference type="EMBL" id="BDG03235.1"/>
    </source>
</evidence>
<evidence type="ECO:0000259" key="5">
    <source>
        <dbReference type="PROSITE" id="PS51007"/>
    </source>
</evidence>
<dbReference type="EMBL" id="AP025591">
    <property type="protein sequence ID" value="BDG03235.1"/>
    <property type="molecule type" value="Genomic_DNA"/>
</dbReference>
<accession>A0ABM7WUW2</accession>
<feature type="domain" description="Cytochrome c" evidence="5">
    <location>
        <begin position="9"/>
        <end position="128"/>
    </location>
</feature>
<sequence>MTTPPRIVAATPRARAALGYLHANCASCHDARGPLGTTLGLDLAQRVAAPASPGAPLPTASGVPSRFRPPGLAGREGVPLRIAPGDPAGSVLLRRLAAKDPTTRMPPLGRHLPDAAALELLAGFVRLDLAPARPDTPSPEAKQ</sequence>
<organism evidence="6 7">
    <name type="scientific">Anaeromyxobacter oryzae</name>
    <dbReference type="NCBI Taxonomy" id="2918170"/>
    <lineage>
        <taxon>Bacteria</taxon>
        <taxon>Pseudomonadati</taxon>
        <taxon>Myxococcota</taxon>
        <taxon>Myxococcia</taxon>
        <taxon>Myxococcales</taxon>
        <taxon>Cystobacterineae</taxon>
        <taxon>Anaeromyxobacteraceae</taxon>
        <taxon>Anaeromyxobacter</taxon>
    </lineage>
</organism>
<dbReference type="InterPro" id="IPR009056">
    <property type="entry name" value="Cyt_c-like_dom"/>
</dbReference>
<keyword evidence="2 3" id="KW-0408">Iron</keyword>
<keyword evidence="1 3" id="KW-0479">Metal-binding</keyword>
<evidence type="ECO:0000313" key="7">
    <source>
        <dbReference type="Proteomes" id="UP001162891"/>
    </source>
</evidence>
<dbReference type="RefSeq" id="WP_248361059.1">
    <property type="nucleotide sequence ID" value="NZ_AP025591.1"/>
</dbReference>
<name>A0ABM7WUW2_9BACT</name>
<evidence type="ECO:0000256" key="3">
    <source>
        <dbReference type="PROSITE-ProRule" id="PRU00433"/>
    </source>
</evidence>
<evidence type="ECO:0000256" key="2">
    <source>
        <dbReference type="ARBA" id="ARBA00023004"/>
    </source>
</evidence>
<keyword evidence="3" id="KW-0349">Heme</keyword>